<sequence>MTDLSVPVKLSPSNLYSLNHMYVRTPDEPEHAEGLSVRMRLTGIP</sequence>
<accession>A0A2H4UEA6</accession>
<proteinExistence type="predicted"/>
<keyword evidence="1" id="KW-0614">Plasmid</keyword>
<evidence type="ECO:0000313" key="1">
    <source>
        <dbReference type="EMBL" id="ATZ71546.1"/>
    </source>
</evidence>
<reference evidence="1" key="1">
    <citation type="submission" date="2017-09" db="EMBL/GenBank/DDBJ databases">
        <title>Bacteria from fildes peninsula of king george island (maritime Antarctica), carry class 1 integrons and antibiotic resistance cassettes in conjugative plasmids.</title>
        <authorList>
            <person name="Antelo V.B."/>
            <person name="Batista S.B."/>
            <person name="Guerout A.M."/>
            <person name="Mazel D."/>
            <person name="Romero V."/>
            <person name="Sotelo Silveira J."/>
        </authorList>
    </citation>
    <scope>NUCLEOTIDE SEQUENCE</scope>
    <source>
        <strain evidence="1">HP19</strain>
        <plasmid evidence="1">unnamed</plasmid>
    </source>
</reference>
<name>A0A2H4UEA6_9ENTR</name>
<organism evidence="1">
    <name type="scientific">Enterobacter sp. HP19</name>
    <dbReference type="NCBI Taxonomy" id="1811975"/>
    <lineage>
        <taxon>Bacteria</taxon>
        <taxon>Pseudomonadati</taxon>
        <taxon>Pseudomonadota</taxon>
        <taxon>Gammaproteobacteria</taxon>
        <taxon>Enterobacterales</taxon>
        <taxon>Enterobacteriaceae</taxon>
        <taxon>Enterobacter</taxon>
    </lineage>
</organism>
<geneLocation type="plasmid" evidence="1">
    <name>unnamed</name>
</geneLocation>
<dbReference type="EMBL" id="MF957309">
    <property type="protein sequence ID" value="ATZ71546.1"/>
    <property type="molecule type" value="Genomic_DNA"/>
</dbReference>
<dbReference type="AlphaFoldDB" id="A0A2H4UEA6"/>
<protein>
    <submittedName>
        <fullName evidence="1">Uncharacterized protein</fullName>
    </submittedName>
</protein>